<dbReference type="GO" id="GO:0007165">
    <property type="term" value="P:signal transduction"/>
    <property type="evidence" value="ECO:0000318"/>
    <property type="project" value="GO_Central"/>
</dbReference>
<dbReference type="GeneID" id="5715360"/>
<dbReference type="SMART" id="SM00220">
    <property type="entry name" value="S_TKc"/>
    <property type="match status" value="1"/>
</dbReference>
<dbReference type="PANTHER" id="PTHR44329:SF214">
    <property type="entry name" value="PROTEIN KINASE DOMAIN-CONTAINING PROTEIN"/>
    <property type="match status" value="1"/>
</dbReference>
<dbReference type="ExpressionAtlas" id="A0A2K3E6M9">
    <property type="expression patterns" value="baseline"/>
</dbReference>
<gene>
    <name evidence="3" type="ORF">CHLRE_01g030100v5</name>
</gene>
<dbReference type="SUPFAM" id="SSF56112">
    <property type="entry name" value="Protein kinase-like (PK-like)"/>
    <property type="match status" value="1"/>
</dbReference>
<dbReference type="GO" id="GO:0005737">
    <property type="term" value="C:cytoplasm"/>
    <property type="evidence" value="ECO:0000318"/>
    <property type="project" value="GO_Central"/>
</dbReference>
<dbReference type="OrthoDB" id="5979581at2759"/>
<dbReference type="InterPro" id="IPR011009">
    <property type="entry name" value="Kinase-like_dom_sf"/>
</dbReference>
<feature type="compositionally biased region" description="Polar residues" evidence="1">
    <location>
        <begin position="460"/>
        <end position="469"/>
    </location>
</feature>
<dbReference type="Gramene" id="PNW88449">
    <property type="protein sequence ID" value="PNW88449"/>
    <property type="gene ID" value="CHLRE_01g030100v5"/>
</dbReference>
<protein>
    <recommendedName>
        <fullName evidence="2">Protein kinase domain-containing protein</fullName>
    </recommendedName>
</protein>
<proteinExistence type="predicted"/>
<dbReference type="PANTHER" id="PTHR44329">
    <property type="entry name" value="SERINE/THREONINE-PROTEIN KINASE TNNI3K-RELATED"/>
    <property type="match status" value="1"/>
</dbReference>
<dbReference type="GO" id="GO:0005524">
    <property type="term" value="F:ATP binding"/>
    <property type="evidence" value="ECO:0007669"/>
    <property type="project" value="InterPro"/>
</dbReference>
<dbReference type="InterPro" id="IPR000719">
    <property type="entry name" value="Prot_kinase_dom"/>
</dbReference>
<dbReference type="RefSeq" id="XP_042928537.1">
    <property type="nucleotide sequence ID" value="XM_043058623.1"/>
</dbReference>
<dbReference type="STRING" id="3055.A0A2K3E6M9"/>
<evidence type="ECO:0000313" key="3">
    <source>
        <dbReference type="EMBL" id="PNW88449.1"/>
    </source>
</evidence>
<dbReference type="Gene3D" id="1.10.510.10">
    <property type="entry name" value="Transferase(Phosphotransferase) domain 1"/>
    <property type="match status" value="1"/>
</dbReference>
<dbReference type="PROSITE" id="PS00108">
    <property type="entry name" value="PROTEIN_KINASE_ST"/>
    <property type="match status" value="1"/>
</dbReference>
<dbReference type="InterPro" id="IPR001245">
    <property type="entry name" value="Ser-Thr/Tyr_kinase_cat_dom"/>
</dbReference>
<dbReference type="GO" id="GO:0004672">
    <property type="term" value="F:protein kinase activity"/>
    <property type="evidence" value="ECO:0000318"/>
    <property type="project" value="GO_Central"/>
</dbReference>
<feature type="region of interest" description="Disordered" evidence="1">
    <location>
        <begin position="456"/>
        <end position="484"/>
    </location>
</feature>
<evidence type="ECO:0000313" key="4">
    <source>
        <dbReference type="Proteomes" id="UP000006906"/>
    </source>
</evidence>
<sequence length="1813" mass="180973">MASSTWSAASASTWLERLSAGMPLDIANGDATAKCGFVRPRLFALVECDQPWTAAATAQCTAGDGVAAELMRGGCSASRPVLSKRRLVPLPKNAVPTASPWLHGGRTGQECDGTSGGGHPCLAGVFCDYGLSTEAEGLLLLTAIETQEPAWMVRPPRSPSSSSASAAAAGQAAAVTCASKAAMGNDLPDGASAVAALPLFVAAAGGAGVPGRSSGSSGSDDAGATAGSAPCSAKASGGGTRLLAVVALLEGATGSAQTLLRMAGAVVMPMGPPTAPCTAGAHARGVLGGQEPPAQLQLAVQRRLLQPMATALSAWLAGNDMSRIAWLAVVLRRLYDSDTMEELTSALCGAVEEHVAREVPGVEAGVRLALVQPPPPPRPSVAADAARDAYTSRRRLAFFLVPTAASAPHEHAPSAEPPYSTGGLLAVATESGMRAAPATPKATKTVTETAIFDVDRDDASSGSQQQRLQPLQRGFTASDVSSGGGAPVTTQCGVAAMTASGMGIAADSRHTASGPANDYVGTASPARVTVDAVGAAPTAAKVPPRQQQAAAAAASPLGGGRRAAGVSSLQLKSPMHVSRRVQELAASAAHQKGMPRRALSGNLTGLASSAQGSFAGKSKTLVIPLTATVQQQSTAKQREKGSNLDSGASSRGVAAARDCAAGAASTPRDLARVPAASAAAAAGDGGPTTQSTTLPSVLLPLRTAPAGANCDATLLDNDFVCATVYAAGPQLHHSGTIPSSAALSGLLVGGGSVRGGIHAQAFELRGTLLAAALAAKAAAVSAPVGGGAAARPAAAADTRPDAAAVRPPAGRQQPFPPPPHQKAAGSTDAAVLVVEDVNKRLQDVARPCADLCMLMAPPPPPPPPQTATAFAADAGLAASQRRGAACVPSDTRRFLLPTAAACDAAVNAGGGTAAGFSSGLNPAAAPAPAAAGRQQLPFVPPHSVALLTFKLPSPPAGGQDNASLAAGGGGDDAAAAAGGRGRASATSSAGGGEGAALGLYLCFETCLPRALLEAVRASCQELLDLALGPALEALLAGPLSAEFATLCTAKPGGGGAAAGPMTYAVIKTASTTQQLQQQQHLLRQESLLAATSAADTPAADADAVTGSRFAPCGLTSADTPAAGAASFYDTALMTLMTGGSSNAPRLPPQQRLAAAAAAACRRDGGASSAALPMKPFVVTRSLFGTGSSFGGDRALLSPRAQTAAADGPTTGAAAAAMRRAISQSLAAVGPAAAAALRSLAGSSSAQARGNGSNSFAAQLTAAAAAGAYPQGAATASTAGGASADAAARAMTLVTTSWEGELPLPAGGEGSGQGSHCNSHCIGASEGGAAAAPAGFPTTTGRVSFSSASNSTSYLMVLAPPEAPATAARQQLELLESMAHQQSAAAVTGGPLVTGSVYNIGGASASAVAQGGATRGSLYDSGRFHNSFAEDLVDLELIQVLGYGAAGVVFKAQWCGMACAVKLMEVPTLEDLVETCGGGAGAGSPAEGTGTVAAAAGAVVTRPPQQERTSAAADNKELLAMRYDAVRRGVERGILQHCSHPSIIQVYSSFSNMRLMRSACGSRYRLVPDAQVAAAAEDAGNGDGGCAAVSPLTTAVVFELADMGSLSSALVQKIFPRPLPAPRTATWGTMTMDVQGVYMVLLDVALALRHLHSMNIVHRDVKAANLLLKSSTSDPRGFTVKLADFGFAMRLTELAEDGATRYAVSDQACGTVTHMAPEILKTGTRITCSSDIYAFGVLMWEVLHCGRRPYPEITPEQIPTAVIAGARPVFIGNHMPPPFRTTAAACWAADPRKRPTAAELVVALAGQVRSFSRQ</sequence>
<feature type="region of interest" description="Disordered" evidence="1">
    <location>
        <begin position="539"/>
        <end position="566"/>
    </location>
</feature>
<feature type="region of interest" description="Disordered" evidence="1">
    <location>
        <begin position="791"/>
        <end position="827"/>
    </location>
</feature>
<dbReference type="InterPro" id="IPR008271">
    <property type="entry name" value="Ser/Thr_kinase_AS"/>
</dbReference>
<feature type="region of interest" description="Disordered" evidence="1">
    <location>
        <begin position="210"/>
        <end position="236"/>
    </location>
</feature>
<dbReference type="PROSITE" id="PS50011">
    <property type="entry name" value="PROTEIN_KINASE_DOM"/>
    <property type="match status" value="1"/>
</dbReference>
<accession>A0A2K3E6M9</accession>
<dbReference type="EMBL" id="CM008962">
    <property type="protein sequence ID" value="PNW88449.1"/>
    <property type="molecule type" value="Genomic_DNA"/>
</dbReference>
<dbReference type="InterPro" id="IPR051681">
    <property type="entry name" value="Ser/Thr_Kinases-Pseudokinases"/>
</dbReference>
<keyword evidence="4" id="KW-1185">Reference proteome</keyword>
<organism evidence="3 4">
    <name type="scientific">Chlamydomonas reinhardtii</name>
    <name type="common">Chlamydomonas smithii</name>
    <dbReference type="NCBI Taxonomy" id="3055"/>
    <lineage>
        <taxon>Eukaryota</taxon>
        <taxon>Viridiplantae</taxon>
        <taxon>Chlorophyta</taxon>
        <taxon>core chlorophytes</taxon>
        <taxon>Chlorophyceae</taxon>
        <taxon>CS clade</taxon>
        <taxon>Chlamydomonadales</taxon>
        <taxon>Chlamydomonadaceae</taxon>
        <taxon>Chlamydomonas</taxon>
    </lineage>
</organism>
<feature type="region of interest" description="Disordered" evidence="1">
    <location>
        <begin position="630"/>
        <end position="649"/>
    </location>
</feature>
<feature type="compositionally biased region" description="Low complexity" evidence="1">
    <location>
        <begin position="539"/>
        <end position="556"/>
    </location>
</feature>
<evidence type="ECO:0000259" key="2">
    <source>
        <dbReference type="PROSITE" id="PS50011"/>
    </source>
</evidence>
<dbReference type="Proteomes" id="UP000006906">
    <property type="component" value="Chromosome 1"/>
</dbReference>
<feature type="domain" description="Protein kinase" evidence="2">
    <location>
        <begin position="1434"/>
        <end position="1811"/>
    </location>
</feature>
<name>A0A2K3E6M9_CHLRE</name>
<reference evidence="3 4" key="1">
    <citation type="journal article" date="2007" name="Science">
        <title>The Chlamydomonas genome reveals the evolution of key animal and plant functions.</title>
        <authorList>
            <person name="Merchant S.S."/>
            <person name="Prochnik S.E."/>
            <person name="Vallon O."/>
            <person name="Harris E.H."/>
            <person name="Karpowicz S.J."/>
            <person name="Witman G.B."/>
            <person name="Terry A."/>
            <person name="Salamov A."/>
            <person name="Fritz-Laylin L.K."/>
            <person name="Marechal-Drouard L."/>
            <person name="Marshall W.F."/>
            <person name="Qu L.H."/>
            <person name="Nelson D.R."/>
            <person name="Sanderfoot A.A."/>
            <person name="Spalding M.H."/>
            <person name="Kapitonov V.V."/>
            <person name="Ren Q."/>
            <person name="Ferris P."/>
            <person name="Lindquist E."/>
            <person name="Shapiro H."/>
            <person name="Lucas S.M."/>
            <person name="Grimwood J."/>
            <person name="Schmutz J."/>
            <person name="Cardol P."/>
            <person name="Cerutti H."/>
            <person name="Chanfreau G."/>
            <person name="Chen C.L."/>
            <person name="Cognat V."/>
            <person name="Croft M.T."/>
            <person name="Dent R."/>
            <person name="Dutcher S."/>
            <person name="Fernandez E."/>
            <person name="Fukuzawa H."/>
            <person name="Gonzalez-Ballester D."/>
            <person name="Gonzalez-Halphen D."/>
            <person name="Hallmann A."/>
            <person name="Hanikenne M."/>
            <person name="Hippler M."/>
            <person name="Inwood W."/>
            <person name="Jabbari K."/>
            <person name="Kalanon M."/>
            <person name="Kuras R."/>
            <person name="Lefebvre P.A."/>
            <person name="Lemaire S.D."/>
            <person name="Lobanov A.V."/>
            <person name="Lohr M."/>
            <person name="Manuell A."/>
            <person name="Meier I."/>
            <person name="Mets L."/>
            <person name="Mittag M."/>
            <person name="Mittelmeier T."/>
            <person name="Moroney J.V."/>
            <person name="Moseley J."/>
            <person name="Napoli C."/>
            <person name="Nedelcu A.M."/>
            <person name="Niyogi K."/>
            <person name="Novoselov S.V."/>
            <person name="Paulsen I.T."/>
            <person name="Pazour G."/>
            <person name="Purton S."/>
            <person name="Ral J.P."/>
            <person name="Riano-Pachon D.M."/>
            <person name="Riekhof W."/>
            <person name="Rymarquis L."/>
            <person name="Schroda M."/>
            <person name="Stern D."/>
            <person name="Umen J."/>
            <person name="Willows R."/>
            <person name="Wilson N."/>
            <person name="Zimmer S.L."/>
            <person name="Allmer J."/>
            <person name="Balk J."/>
            <person name="Bisova K."/>
            <person name="Chen C.J."/>
            <person name="Elias M."/>
            <person name="Gendler K."/>
            <person name="Hauser C."/>
            <person name="Lamb M.R."/>
            <person name="Ledford H."/>
            <person name="Long J.C."/>
            <person name="Minagawa J."/>
            <person name="Page M.D."/>
            <person name="Pan J."/>
            <person name="Pootakham W."/>
            <person name="Roje S."/>
            <person name="Rose A."/>
            <person name="Stahlberg E."/>
            <person name="Terauchi A.M."/>
            <person name="Yang P."/>
            <person name="Ball S."/>
            <person name="Bowler C."/>
            <person name="Dieckmann C.L."/>
            <person name="Gladyshev V.N."/>
            <person name="Green P."/>
            <person name="Jorgensen R."/>
            <person name="Mayfield S."/>
            <person name="Mueller-Roeber B."/>
            <person name="Rajamani S."/>
            <person name="Sayre R.T."/>
            <person name="Brokstein P."/>
            <person name="Dubchak I."/>
            <person name="Goodstein D."/>
            <person name="Hornick L."/>
            <person name="Huang Y.W."/>
            <person name="Jhaveri J."/>
            <person name="Luo Y."/>
            <person name="Martinez D."/>
            <person name="Ngau W.C."/>
            <person name="Otillar B."/>
            <person name="Poliakov A."/>
            <person name="Porter A."/>
            <person name="Szajkowski L."/>
            <person name="Werner G."/>
            <person name="Zhou K."/>
            <person name="Grigoriev I.V."/>
            <person name="Rokhsar D.S."/>
            <person name="Grossman A.R."/>
        </authorList>
    </citation>
    <scope>NUCLEOTIDE SEQUENCE [LARGE SCALE GENOMIC DNA]</scope>
    <source>
        <strain evidence="4">CC-503</strain>
    </source>
</reference>
<feature type="compositionally biased region" description="Low complexity" evidence="1">
    <location>
        <begin position="210"/>
        <end position="229"/>
    </location>
</feature>
<feature type="compositionally biased region" description="Low complexity" evidence="1">
    <location>
        <begin position="791"/>
        <end position="813"/>
    </location>
</feature>
<dbReference type="Pfam" id="PF07714">
    <property type="entry name" value="PK_Tyr_Ser-Thr"/>
    <property type="match status" value="1"/>
</dbReference>
<evidence type="ECO:0000256" key="1">
    <source>
        <dbReference type="SAM" id="MobiDB-lite"/>
    </source>
</evidence>
<dbReference type="KEGG" id="cre:CHLRE_01g030100v5"/>
<dbReference type="InParanoid" id="A0A2K3E6M9"/>